<feature type="compositionally biased region" description="Basic and acidic residues" evidence="1">
    <location>
        <begin position="55"/>
        <end position="78"/>
    </location>
</feature>
<feature type="compositionally biased region" description="Polar residues" evidence="1">
    <location>
        <begin position="192"/>
        <end position="207"/>
    </location>
</feature>
<keyword evidence="2" id="KW-0812">Transmembrane</keyword>
<feature type="compositionally biased region" description="Acidic residues" evidence="1">
    <location>
        <begin position="95"/>
        <end position="111"/>
    </location>
</feature>
<dbReference type="PANTHER" id="PTHR33700:SF4">
    <property type="entry name" value="MYB-LIKE PROTEIN X"/>
    <property type="match status" value="1"/>
</dbReference>
<feature type="compositionally biased region" description="Polar residues" evidence="1">
    <location>
        <begin position="243"/>
        <end position="252"/>
    </location>
</feature>
<sequence>MKKPSSRSQRGSRGIKGKHVVQICVLLGVCIWLIYQVKYSHDKKKEIYETDGEKLLDKEDGLVKLGRKDLLPGYHKNENEEEEEKESKVVNGTHEEEEEKEEEEVAEEEEEDKSKLGEEVVEEDEEENKHEEDDIDEQDQSKTTEDEETNHADEIDMTVDEAREEHYKADDASSAVSHESSRILNTEKLNESSDNSTGGAQENNGNAIVSEVEVQKEPILKFGEAVEKTTTEVKDGDSETSRGETVNGNSTEAVLEASGFLQNETRIMQERSQEDSTPPSGSSELQSVIKLEQTGNESAPNITVSANVTNIGSIQDESRNSSSVIENISGLNTTEVKENTRSEGDDETGEYKESSNVFSTEQTEEANDDTTSESTMLQEEREALTDPQTLPDIRIEGNEEDEEEAISTE</sequence>
<feature type="compositionally biased region" description="Acidic residues" evidence="1">
    <location>
        <begin position="398"/>
        <end position="409"/>
    </location>
</feature>
<feature type="compositionally biased region" description="Polar residues" evidence="1">
    <location>
        <begin position="293"/>
        <end position="334"/>
    </location>
</feature>
<feature type="compositionally biased region" description="Polar residues" evidence="1">
    <location>
        <begin position="174"/>
        <end position="184"/>
    </location>
</feature>
<evidence type="ECO:0000256" key="1">
    <source>
        <dbReference type="SAM" id="MobiDB-lite"/>
    </source>
</evidence>
<reference evidence="3 4" key="1">
    <citation type="submission" date="2022-03" db="EMBL/GenBank/DDBJ databases">
        <authorList>
            <person name="Macdonald S."/>
            <person name="Ahmed S."/>
            <person name="Newling K."/>
        </authorList>
    </citation>
    <scope>NUCLEOTIDE SEQUENCE [LARGE SCALE GENOMIC DNA]</scope>
</reference>
<protein>
    <submittedName>
        <fullName evidence="3">Uncharacterized protein</fullName>
    </submittedName>
</protein>
<dbReference type="Proteomes" id="UP001642260">
    <property type="component" value="Unassembled WGS sequence"/>
</dbReference>
<dbReference type="PANTHER" id="PTHR33700">
    <property type="entry name" value="MYB-LIKE PROTEIN X"/>
    <property type="match status" value="1"/>
</dbReference>
<evidence type="ECO:0000256" key="2">
    <source>
        <dbReference type="SAM" id="Phobius"/>
    </source>
</evidence>
<organism evidence="3 4">
    <name type="scientific">Eruca vesicaria subsp. sativa</name>
    <name type="common">Garden rocket</name>
    <name type="synonym">Eruca sativa</name>
    <dbReference type="NCBI Taxonomy" id="29727"/>
    <lineage>
        <taxon>Eukaryota</taxon>
        <taxon>Viridiplantae</taxon>
        <taxon>Streptophyta</taxon>
        <taxon>Embryophyta</taxon>
        <taxon>Tracheophyta</taxon>
        <taxon>Spermatophyta</taxon>
        <taxon>Magnoliopsida</taxon>
        <taxon>eudicotyledons</taxon>
        <taxon>Gunneridae</taxon>
        <taxon>Pentapetalae</taxon>
        <taxon>rosids</taxon>
        <taxon>malvids</taxon>
        <taxon>Brassicales</taxon>
        <taxon>Brassicaceae</taxon>
        <taxon>Brassiceae</taxon>
        <taxon>Eruca</taxon>
    </lineage>
</organism>
<keyword evidence="4" id="KW-1185">Reference proteome</keyword>
<gene>
    <name evidence="3" type="ORF">ERUC_LOCUS11582</name>
</gene>
<evidence type="ECO:0000313" key="3">
    <source>
        <dbReference type="EMBL" id="CAH8329378.1"/>
    </source>
</evidence>
<feature type="compositionally biased region" description="Acidic residues" evidence="1">
    <location>
        <begin position="362"/>
        <end position="371"/>
    </location>
</feature>
<dbReference type="EMBL" id="CAKOAT010110710">
    <property type="protein sequence ID" value="CAH8329378.1"/>
    <property type="molecule type" value="Genomic_DNA"/>
</dbReference>
<keyword evidence="2" id="KW-1133">Transmembrane helix</keyword>
<feature type="region of interest" description="Disordered" evidence="1">
    <location>
        <begin position="265"/>
        <end position="409"/>
    </location>
</feature>
<feature type="compositionally biased region" description="Basic and acidic residues" evidence="1">
    <location>
        <begin position="335"/>
        <end position="353"/>
    </location>
</feature>
<name>A0ABC8JIG5_ERUVS</name>
<comment type="caution">
    <text evidence="3">The sequence shown here is derived from an EMBL/GenBank/DDBJ whole genome shotgun (WGS) entry which is preliminary data.</text>
</comment>
<dbReference type="AlphaFoldDB" id="A0ABC8JIG5"/>
<evidence type="ECO:0000313" key="4">
    <source>
        <dbReference type="Proteomes" id="UP001642260"/>
    </source>
</evidence>
<proteinExistence type="predicted"/>
<feature type="compositionally biased region" description="Basic and acidic residues" evidence="1">
    <location>
        <begin position="213"/>
        <end position="242"/>
    </location>
</feature>
<feature type="compositionally biased region" description="Polar residues" evidence="1">
    <location>
        <begin position="275"/>
        <end position="286"/>
    </location>
</feature>
<feature type="region of interest" description="Disordered" evidence="1">
    <location>
        <begin position="55"/>
        <end position="253"/>
    </location>
</feature>
<feature type="compositionally biased region" description="Basic and acidic residues" evidence="1">
    <location>
        <begin position="139"/>
        <end position="171"/>
    </location>
</feature>
<accession>A0ABC8JIG5</accession>
<keyword evidence="2" id="KW-0472">Membrane</keyword>
<feature type="transmembrane region" description="Helical" evidence="2">
    <location>
        <begin position="20"/>
        <end position="37"/>
    </location>
</feature>